<dbReference type="EMBL" id="LAZR01005255">
    <property type="protein sequence ID" value="KKN01487.1"/>
    <property type="molecule type" value="Genomic_DNA"/>
</dbReference>
<accession>A0A0F9MQ14</accession>
<dbReference type="AlphaFoldDB" id="A0A0F9MQ14"/>
<gene>
    <name evidence="1" type="ORF">LCGC14_1127160</name>
</gene>
<sequence>MNYFMQELNKLPPTEKRQAWAWCSWHLGTIYASQQRKKIMEARTKAELGLEFCESQNSIIESEVNYEV</sequence>
<name>A0A0F9MQ14_9ZZZZ</name>
<organism evidence="1">
    <name type="scientific">marine sediment metagenome</name>
    <dbReference type="NCBI Taxonomy" id="412755"/>
    <lineage>
        <taxon>unclassified sequences</taxon>
        <taxon>metagenomes</taxon>
        <taxon>ecological metagenomes</taxon>
    </lineage>
</organism>
<evidence type="ECO:0000313" key="1">
    <source>
        <dbReference type="EMBL" id="KKN01487.1"/>
    </source>
</evidence>
<comment type="caution">
    <text evidence="1">The sequence shown here is derived from an EMBL/GenBank/DDBJ whole genome shotgun (WGS) entry which is preliminary data.</text>
</comment>
<reference evidence="1" key="1">
    <citation type="journal article" date="2015" name="Nature">
        <title>Complex archaea that bridge the gap between prokaryotes and eukaryotes.</title>
        <authorList>
            <person name="Spang A."/>
            <person name="Saw J.H."/>
            <person name="Jorgensen S.L."/>
            <person name="Zaremba-Niedzwiedzka K."/>
            <person name="Martijn J."/>
            <person name="Lind A.E."/>
            <person name="van Eijk R."/>
            <person name="Schleper C."/>
            <person name="Guy L."/>
            <person name="Ettema T.J."/>
        </authorList>
    </citation>
    <scope>NUCLEOTIDE SEQUENCE</scope>
</reference>
<protein>
    <submittedName>
        <fullName evidence="1">Uncharacterized protein</fullName>
    </submittedName>
</protein>
<proteinExistence type="predicted"/>